<dbReference type="NCBIfam" id="TIGR00278">
    <property type="entry name" value="membrane protein insertion efficiency factor YidD"/>
    <property type="match status" value="1"/>
</dbReference>
<dbReference type="HAMAP" id="MF_00386">
    <property type="entry name" value="UPF0161_YidD"/>
    <property type="match status" value="1"/>
</dbReference>
<sequence length="100" mass="11759">MNRIFKALIYLYREGISRYTQPRCIYIPTCSSYALEAIDRFGAIRGGLLSIWRILRCNPFSKGGYDPVPDHFTFRREYLVYCKKNKNNSPRKIAQEKTAQ</sequence>
<dbReference type="PANTHER" id="PTHR33383">
    <property type="entry name" value="MEMBRANE PROTEIN INSERTION EFFICIENCY FACTOR-RELATED"/>
    <property type="match status" value="1"/>
</dbReference>
<proteinExistence type="inferred from homology"/>
<dbReference type="InterPro" id="IPR002696">
    <property type="entry name" value="Membr_insert_effic_factor_YidD"/>
</dbReference>
<gene>
    <name evidence="1" type="primary">yidD_13</name>
    <name evidence="1" type="ORF">SDC9_108180</name>
</gene>
<protein>
    <submittedName>
        <fullName evidence="1">Putative membrane protein insertion efficiency factor</fullName>
    </submittedName>
</protein>
<dbReference type="AlphaFoldDB" id="A0A645B7D2"/>
<accession>A0A645B7D2</accession>
<reference evidence="1" key="1">
    <citation type="submission" date="2019-08" db="EMBL/GenBank/DDBJ databases">
        <authorList>
            <person name="Kucharzyk K."/>
            <person name="Murdoch R.W."/>
            <person name="Higgins S."/>
            <person name="Loffler F."/>
        </authorList>
    </citation>
    <scope>NUCLEOTIDE SEQUENCE</scope>
</reference>
<evidence type="ECO:0000313" key="1">
    <source>
        <dbReference type="EMBL" id="MPM61322.1"/>
    </source>
</evidence>
<dbReference type="PANTHER" id="PTHR33383:SF1">
    <property type="entry name" value="MEMBRANE PROTEIN INSERTION EFFICIENCY FACTOR-RELATED"/>
    <property type="match status" value="1"/>
</dbReference>
<name>A0A645B7D2_9ZZZZ</name>
<organism evidence="1">
    <name type="scientific">bioreactor metagenome</name>
    <dbReference type="NCBI Taxonomy" id="1076179"/>
    <lineage>
        <taxon>unclassified sequences</taxon>
        <taxon>metagenomes</taxon>
        <taxon>ecological metagenomes</taxon>
    </lineage>
</organism>
<comment type="caution">
    <text evidence="1">The sequence shown here is derived from an EMBL/GenBank/DDBJ whole genome shotgun (WGS) entry which is preliminary data.</text>
</comment>
<dbReference type="EMBL" id="VSSQ01018273">
    <property type="protein sequence ID" value="MPM61322.1"/>
    <property type="molecule type" value="Genomic_DNA"/>
</dbReference>
<dbReference type="SMART" id="SM01234">
    <property type="entry name" value="Haemolytic"/>
    <property type="match status" value="1"/>
</dbReference>
<dbReference type="Pfam" id="PF01809">
    <property type="entry name" value="YidD"/>
    <property type="match status" value="1"/>
</dbReference>